<proteinExistence type="predicted"/>
<gene>
    <name evidence="2" type="ORF">EYF80_008515</name>
</gene>
<comment type="caution">
    <text evidence="2">The sequence shown here is derived from an EMBL/GenBank/DDBJ whole genome shotgun (WGS) entry which is preliminary data.</text>
</comment>
<reference evidence="2 3" key="1">
    <citation type="submission" date="2019-03" db="EMBL/GenBank/DDBJ databases">
        <title>First draft genome of Liparis tanakae, snailfish: a comprehensive survey of snailfish specific genes.</title>
        <authorList>
            <person name="Kim W."/>
            <person name="Song I."/>
            <person name="Jeong J.-H."/>
            <person name="Kim D."/>
            <person name="Kim S."/>
            <person name="Ryu S."/>
            <person name="Song J.Y."/>
            <person name="Lee S.K."/>
        </authorList>
    </citation>
    <scope>NUCLEOTIDE SEQUENCE [LARGE SCALE GENOMIC DNA]</scope>
    <source>
        <tissue evidence="2">Muscle</tissue>
    </source>
</reference>
<organism evidence="2 3">
    <name type="scientific">Liparis tanakae</name>
    <name type="common">Tanaka's snailfish</name>
    <dbReference type="NCBI Taxonomy" id="230148"/>
    <lineage>
        <taxon>Eukaryota</taxon>
        <taxon>Metazoa</taxon>
        <taxon>Chordata</taxon>
        <taxon>Craniata</taxon>
        <taxon>Vertebrata</taxon>
        <taxon>Euteleostomi</taxon>
        <taxon>Actinopterygii</taxon>
        <taxon>Neopterygii</taxon>
        <taxon>Teleostei</taxon>
        <taxon>Neoteleostei</taxon>
        <taxon>Acanthomorphata</taxon>
        <taxon>Eupercaria</taxon>
        <taxon>Perciformes</taxon>
        <taxon>Cottioidei</taxon>
        <taxon>Cottales</taxon>
        <taxon>Liparidae</taxon>
        <taxon>Liparis</taxon>
    </lineage>
</organism>
<keyword evidence="3" id="KW-1185">Reference proteome</keyword>
<feature type="region of interest" description="Disordered" evidence="1">
    <location>
        <begin position="1"/>
        <end position="28"/>
    </location>
</feature>
<sequence>MNMNKEELDQNMCKDGSSAEKVDAVEVQTPHRRTQKRFICFASGPKVHAPLLARVLVREWEEKGEGGERPLRKAGGDGVVLIGCEHSHGSAGTLNRELCNCWGINAMLAEYLNLREARQQPCLTPLGL</sequence>
<dbReference type="AlphaFoldDB" id="A0A4Z2ITM9"/>
<evidence type="ECO:0000256" key="1">
    <source>
        <dbReference type="SAM" id="MobiDB-lite"/>
    </source>
</evidence>
<accession>A0A4Z2ITM9</accession>
<evidence type="ECO:0000313" key="3">
    <source>
        <dbReference type="Proteomes" id="UP000314294"/>
    </source>
</evidence>
<name>A0A4Z2ITM9_9TELE</name>
<dbReference type="EMBL" id="SRLO01000048">
    <property type="protein sequence ID" value="TNN81181.1"/>
    <property type="molecule type" value="Genomic_DNA"/>
</dbReference>
<dbReference type="Proteomes" id="UP000314294">
    <property type="component" value="Unassembled WGS sequence"/>
</dbReference>
<protein>
    <submittedName>
        <fullName evidence="2">Uncharacterized protein</fullName>
    </submittedName>
</protein>
<evidence type="ECO:0000313" key="2">
    <source>
        <dbReference type="EMBL" id="TNN81181.1"/>
    </source>
</evidence>